<dbReference type="PANTHER" id="PTHR42722:SF1">
    <property type="entry name" value="VALINE DEHYDROGENASE"/>
    <property type="match status" value="1"/>
</dbReference>
<dbReference type="GO" id="GO:0000166">
    <property type="term" value="F:nucleotide binding"/>
    <property type="evidence" value="ECO:0007669"/>
    <property type="project" value="UniProtKB-KW"/>
</dbReference>
<evidence type="ECO:0000313" key="9">
    <source>
        <dbReference type="Proteomes" id="UP001218362"/>
    </source>
</evidence>
<dbReference type="InterPro" id="IPR006096">
    <property type="entry name" value="Glu/Leu/Phe/Val/Trp_DH_C"/>
</dbReference>
<evidence type="ECO:0000256" key="1">
    <source>
        <dbReference type="ARBA" id="ARBA00006382"/>
    </source>
</evidence>
<evidence type="ECO:0000256" key="6">
    <source>
        <dbReference type="RuleBase" id="RU004417"/>
    </source>
</evidence>
<evidence type="ECO:0000313" key="8">
    <source>
        <dbReference type="EMBL" id="WEK45135.1"/>
    </source>
</evidence>
<dbReference type="GO" id="GO:0016639">
    <property type="term" value="F:oxidoreductase activity, acting on the CH-NH2 group of donors, NAD or NADP as acceptor"/>
    <property type="evidence" value="ECO:0007669"/>
    <property type="project" value="InterPro"/>
</dbReference>
<accession>A0AAJ5X023</accession>
<proteinExistence type="inferred from homology"/>
<dbReference type="InterPro" id="IPR046346">
    <property type="entry name" value="Aminoacid_DH-like_N_sf"/>
</dbReference>
<evidence type="ECO:0000256" key="2">
    <source>
        <dbReference type="ARBA" id="ARBA00023002"/>
    </source>
</evidence>
<gene>
    <name evidence="8" type="ORF">P0Y56_08795</name>
</gene>
<dbReference type="PRINTS" id="PR00082">
    <property type="entry name" value="GLFDHDRGNASE"/>
</dbReference>
<protein>
    <submittedName>
        <fullName evidence="8">Glu/Leu/Phe/Val dehydrogenase dimerization domain-containing protein</fullName>
    </submittedName>
</protein>
<dbReference type="Gene3D" id="3.40.50.720">
    <property type="entry name" value="NAD(P)-binding Rossmann-like Domain"/>
    <property type="match status" value="1"/>
</dbReference>
<dbReference type="InterPro" id="IPR006097">
    <property type="entry name" value="Glu/Leu/Phe/Val/Trp_DH_dimer"/>
</dbReference>
<sequence length="351" mass="36025">MDLAAADSPAATFVPLKDEAAGLDGVIALHSAALGPGAGGCRFWDYPTAEAAQVDAARLAQGMSYKNAMAGLPFGGGKAVLRKPSGGFDRAALFRAFGRAVEDLGGRYITAEDVGTTPFDMGCVAGQTRYVAGLPRAEGETGGDPSPWTARGVFISMKLAAEYQLGKPLSACSVAIQGVGNVGAALARLLALEGARLIVADVHALNAARTAEETLAEIVEPGAIVAAEADIFSPCALGGVLDRSTIPQLKARIVCGAANNQLATAQDGRALADRGVLYAPDYVVNAGGIINVAGEYLGWDAVSTANRVERIAMRLMSVLNHADEARLPTNLAADALAQQILADARAQEPAL</sequence>
<comment type="similarity">
    <text evidence="1 6">Belongs to the Glu/Leu/Phe/Val dehydrogenases family.</text>
</comment>
<evidence type="ECO:0000256" key="4">
    <source>
        <dbReference type="PIRSR" id="PIRSR000188-1"/>
    </source>
</evidence>
<dbReference type="Pfam" id="PF00208">
    <property type="entry name" value="ELFV_dehydrog"/>
    <property type="match status" value="1"/>
</dbReference>
<dbReference type="AlphaFoldDB" id="A0AAJ5X023"/>
<dbReference type="Pfam" id="PF02812">
    <property type="entry name" value="ELFV_dehydrog_N"/>
    <property type="match status" value="1"/>
</dbReference>
<feature type="domain" description="Glutamate/phenylalanine/leucine/valine/L-tryptophan dehydrogenase C-terminal" evidence="7">
    <location>
        <begin position="143"/>
        <end position="348"/>
    </location>
</feature>
<dbReference type="InterPro" id="IPR036291">
    <property type="entry name" value="NAD(P)-bd_dom_sf"/>
</dbReference>
<keyword evidence="5" id="KW-0547">Nucleotide-binding</keyword>
<dbReference type="Gene3D" id="3.40.50.10860">
    <property type="entry name" value="Leucine Dehydrogenase, chain A, domain 1"/>
    <property type="match status" value="1"/>
</dbReference>
<organism evidence="8 9">
    <name type="scientific">Candidatus Andeanibacterium colombiense</name>
    <dbReference type="NCBI Taxonomy" id="3121345"/>
    <lineage>
        <taxon>Bacteria</taxon>
        <taxon>Pseudomonadati</taxon>
        <taxon>Pseudomonadota</taxon>
        <taxon>Alphaproteobacteria</taxon>
        <taxon>Sphingomonadales</taxon>
        <taxon>Sphingomonadaceae</taxon>
        <taxon>Candidatus Andeanibacterium</taxon>
    </lineage>
</organism>
<dbReference type="InterPro" id="IPR016211">
    <property type="entry name" value="Glu/Phe/Leu/Val/Trp_DH_bac/arc"/>
</dbReference>
<dbReference type="InterPro" id="IPR006095">
    <property type="entry name" value="Glu/Leu/Phe/Val/Trp_DH"/>
</dbReference>
<evidence type="ECO:0000259" key="7">
    <source>
        <dbReference type="SMART" id="SM00839"/>
    </source>
</evidence>
<dbReference type="KEGG" id="acob:P0Y56_08795"/>
<dbReference type="SMART" id="SM00839">
    <property type="entry name" value="ELFV_dehydrog"/>
    <property type="match status" value="1"/>
</dbReference>
<dbReference type="GO" id="GO:0006520">
    <property type="term" value="P:amino acid metabolic process"/>
    <property type="evidence" value="ECO:0007669"/>
    <property type="project" value="InterPro"/>
</dbReference>
<feature type="binding site" evidence="5">
    <location>
        <begin position="178"/>
        <end position="183"/>
    </location>
    <ligand>
        <name>NAD(+)</name>
        <dbReference type="ChEBI" id="CHEBI:57540"/>
    </ligand>
</feature>
<dbReference type="Proteomes" id="UP001218362">
    <property type="component" value="Chromosome"/>
</dbReference>
<evidence type="ECO:0000256" key="5">
    <source>
        <dbReference type="PIRSR" id="PIRSR000188-2"/>
    </source>
</evidence>
<dbReference type="PIRSF" id="PIRSF000188">
    <property type="entry name" value="Phe_leu_dh"/>
    <property type="match status" value="1"/>
</dbReference>
<dbReference type="SUPFAM" id="SSF51735">
    <property type="entry name" value="NAD(P)-binding Rossmann-fold domains"/>
    <property type="match status" value="1"/>
</dbReference>
<feature type="active site" description="Proton donor/acceptor" evidence="4">
    <location>
        <position position="78"/>
    </location>
</feature>
<keyword evidence="3 5" id="KW-0520">NAD</keyword>
<reference evidence="8" key="1">
    <citation type="submission" date="2023-03" db="EMBL/GenBank/DDBJ databases">
        <title>Andean soil-derived lignocellulolytic bacterial consortium as a source of novel taxa and putative plastic-active enzymes.</title>
        <authorList>
            <person name="Diaz-Garcia L."/>
            <person name="Chuvochina M."/>
            <person name="Feuerriegel G."/>
            <person name="Bunk B."/>
            <person name="Sproer C."/>
            <person name="Streit W.R."/>
            <person name="Rodriguez L.M."/>
            <person name="Overmann J."/>
            <person name="Jimenez D.J."/>
        </authorList>
    </citation>
    <scope>NUCLEOTIDE SEQUENCE</scope>
    <source>
        <strain evidence="8">MAG 26</strain>
    </source>
</reference>
<dbReference type="PANTHER" id="PTHR42722">
    <property type="entry name" value="LEUCINE DEHYDROGENASE"/>
    <property type="match status" value="1"/>
</dbReference>
<dbReference type="EMBL" id="CP119316">
    <property type="protein sequence ID" value="WEK45135.1"/>
    <property type="molecule type" value="Genomic_DNA"/>
</dbReference>
<keyword evidence="2 6" id="KW-0560">Oxidoreductase</keyword>
<dbReference type="CDD" id="cd01075">
    <property type="entry name" value="NAD_bind_Leu_Phe_Val_DH"/>
    <property type="match status" value="1"/>
</dbReference>
<evidence type="ECO:0000256" key="3">
    <source>
        <dbReference type="ARBA" id="ARBA00023027"/>
    </source>
</evidence>
<name>A0AAJ5X023_9SPHN</name>
<dbReference type="SUPFAM" id="SSF53223">
    <property type="entry name" value="Aminoacid dehydrogenase-like, N-terminal domain"/>
    <property type="match status" value="1"/>
</dbReference>